<dbReference type="AlphaFoldDB" id="A0A3E2N9B9"/>
<name>A0A3E2N9B9_9FIRM</name>
<dbReference type="OrthoDB" id="1922240at2"/>
<reference evidence="1 2" key="1">
    <citation type="submission" date="2018-07" db="EMBL/GenBank/DDBJ databases">
        <title>New species, Clostridium PI-S10-A1B.</title>
        <authorList>
            <person name="Krishna G."/>
            <person name="Summeta K."/>
            <person name="Shikha S."/>
            <person name="Prabhu P.B."/>
            <person name="Suresh K."/>
        </authorList>
    </citation>
    <scope>NUCLEOTIDE SEQUENCE [LARGE SCALE GENOMIC DNA]</scope>
    <source>
        <strain evidence="1 2">PI-S10-A1B</strain>
    </source>
</reference>
<evidence type="ECO:0008006" key="3">
    <source>
        <dbReference type="Google" id="ProtNLM"/>
    </source>
</evidence>
<protein>
    <recommendedName>
        <fullName evidence="3">Plasmid segregation centromere-binding protein ParR</fullName>
    </recommendedName>
</protein>
<evidence type="ECO:0000313" key="1">
    <source>
        <dbReference type="EMBL" id="RFZ77481.1"/>
    </source>
</evidence>
<sequence length="138" mass="15716">MAPKKDRGRFTLRLNEKDPAHAEVIRLLEQQDPHSKGRFIVNAVLHYVHCSETPDISARQTLDRTMIETIVLDILCQQKECVESSAEAVRPLMKQEELVQENTALLPEPTTNREKQPDADENVRNIIKGTLSAFRVNS</sequence>
<accession>A0A3E2N9B9</accession>
<evidence type="ECO:0000313" key="2">
    <source>
        <dbReference type="Proteomes" id="UP000260680"/>
    </source>
</evidence>
<gene>
    <name evidence="1" type="ORF">DS742_18170</name>
</gene>
<dbReference type="RefSeq" id="WP_117418393.1">
    <property type="nucleotide sequence ID" value="NZ_QOHO01000060.1"/>
</dbReference>
<dbReference type="EMBL" id="QOHO01000060">
    <property type="protein sequence ID" value="RFZ77481.1"/>
    <property type="molecule type" value="Genomic_DNA"/>
</dbReference>
<dbReference type="Proteomes" id="UP000260680">
    <property type="component" value="Unassembled WGS sequence"/>
</dbReference>
<organism evidence="1 2">
    <name type="scientific">Lacrimispora amygdalina</name>
    <dbReference type="NCBI Taxonomy" id="253257"/>
    <lineage>
        <taxon>Bacteria</taxon>
        <taxon>Bacillati</taxon>
        <taxon>Bacillota</taxon>
        <taxon>Clostridia</taxon>
        <taxon>Lachnospirales</taxon>
        <taxon>Lachnospiraceae</taxon>
        <taxon>Lacrimispora</taxon>
    </lineage>
</organism>
<proteinExistence type="predicted"/>
<comment type="caution">
    <text evidence="1">The sequence shown here is derived from an EMBL/GenBank/DDBJ whole genome shotgun (WGS) entry which is preliminary data.</text>
</comment>